<accession>A0A232EEU9</accession>
<evidence type="ECO:0000256" key="1">
    <source>
        <dbReference type="SAM" id="MobiDB-lite"/>
    </source>
</evidence>
<name>A0A232EEU9_9HYME</name>
<keyword evidence="3" id="KW-1185">Reference proteome</keyword>
<comment type="caution">
    <text evidence="2">The sequence shown here is derived from an EMBL/GenBank/DDBJ whole genome shotgun (WGS) entry which is preliminary data.</text>
</comment>
<dbReference type="EMBL" id="NNAY01005213">
    <property type="protein sequence ID" value="OXU16875.1"/>
    <property type="molecule type" value="Genomic_DNA"/>
</dbReference>
<protein>
    <submittedName>
        <fullName evidence="2">Uncharacterized protein</fullName>
    </submittedName>
</protein>
<sequence length="163" mass="18581">MADTTITVSEAESETDPTKNNVNVTLTTQPNGILVTHSHVPQNPNGTATLGLNFNPMEDSRRIIADNLSTTIAVNTILWEKLSHVPILPKIIGEKMVRALLYSPHTSRRTGKWRCCTFPILLDHWIISYWILQRNFLLRRYHERSLETVLPVSDLLKRNSLLN</sequence>
<feature type="compositionally biased region" description="Polar residues" evidence="1">
    <location>
        <begin position="1"/>
        <end position="10"/>
    </location>
</feature>
<evidence type="ECO:0000313" key="2">
    <source>
        <dbReference type="EMBL" id="OXU16875.1"/>
    </source>
</evidence>
<reference evidence="2 3" key="1">
    <citation type="journal article" date="2017" name="Curr. Biol.">
        <title>The Evolution of Venom by Co-option of Single-Copy Genes.</title>
        <authorList>
            <person name="Martinson E.O."/>
            <person name="Mrinalini"/>
            <person name="Kelkar Y.D."/>
            <person name="Chang C.H."/>
            <person name="Werren J.H."/>
        </authorList>
    </citation>
    <scope>NUCLEOTIDE SEQUENCE [LARGE SCALE GENOMIC DNA]</scope>
    <source>
        <strain evidence="2 3">Alberta</strain>
        <tissue evidence="2">Whole body</tissue>
    </source>
</reference>
<gene>
    <name evidence="2" type="ORF">TSAR_006317</name>
</gene>
<dbReference type="AlphaFoldDB" id="A0A232EEU9"/>
<evidence type="ECO:0000313" key="3">
    <source>
        <dbReference type="Proteomes" id="UP000215335"/>
    </source>
</evidence>
<feature type="region of interest" description="Disordered" evidence="1">
    <location>
        <begin position="1"/>
        <end position="21"/>
    </location>
</feature>
<dbReference type="Proteomes" id="UP000215335">
    <property type="component" value="Unassembled WGS sequence"/>
</dbReference>
<proteinExistence type="predicted"/>
<organism evidence="2 3">
    <name type="scientific">Trichomalopsis sarcophagae</name>
    <dbReference type="NCBI Taxonomy" id="543379"/>
    <lineage>
        <taxon>Eukaryota</taxon>
        <taxon>Metazoa</taxon>
        <taxon>Ecdysozoa</taxon>
        <taxon>Arthropoda</taxon>
        <taxon>Hexapoda</taxon>
        <taxon>Insecta</taxon>
        <taxon>Pterygota</taxon>
        <taxon>Neoptera</taxon>
        <taxon>Endopterygota</taxon>
        <taxon>Hymenoptera</taxon>
        <taxon>Apocrita</taxon>
        <taxon>Proctotrupomorpha</taxon>
        <taxon>Chalcidoidea</taxon>
        <taxon>Pteromalidae</taxon>
        <taxon>Pteromalinae</taxon>
        <taxon>Trichomalopsis</taxon>
    </lineage>
</organism>